<dbReference type="Gene3D" id="3.40.50.1240">
    <property type="entry name" value="Phosphoglycerate mutase-like"/>
    <property type="match status" value="1"/>
</dbReference>
<keyword evidence="5" id="KW-1185">Reference proteome</keyword>
<dbReference type="Pfam" id="PF00300">
    <property type="entry name" value="His_Phos_1"/>
    <property type="match status" value="1"/>
</dbReference>
<dbReference type="PROSITE" id="PS00175">
    <property type="entry name" value="PG_MUTASE"/>
    <property type="match status" value="1"/>
</dbReference>
<organism evidence="4 5">
    <name type="scientific">Seminavis robusta</name>
    <dbReference type="NCBI Taxonomy" id="568900"/>
    <lineage>
        <taxon>Eukaryota</taxon>
        <taxon>Sar</taxon>
        <taxon>Stramenopiles</taxon>
        <taxon>Ochrophyta</taxon>
        <taxon>Bacillariophyta</taxon>
        <taxon>Bacillariophyceae</taxon>
        <taxon>Bacillariophycidae</taxon>
        <taxon>Naviculales</taxon>
        <taxon>Naviculaceae</taxon>
        <taxon>Seminavis</taxon>
    </lineage>
</organism>
<dbReference type="PANTHER" id="PTHR48100:SF62">
    <property type="entry name" value="GLUCOSYL-3-PHOSPHOGLYCERATE PHOSPHATASE"/>
    <property type="match status" value="1"/>
</dbReference>
<dbReference type="SMART" id="SM00855">
    <property type="entry name" value="PGAM"/>
    <property type="match status" value="1"/>
</dbReference>
<dbReference type="Proteomes" id="UP001153069">
    <property type="component" value="Unassembled WGS sequence"/>
</dbReference>
<sequence length="320" mass="35719">MSFSVRGPQKIRHSRISHTIATTCMLLSTAPVASSLINIASSPIMMMTTTPRGKAFADALPPLKPFHRRVFLLRHGQTDWNSAGKMQGGGFDIPLNSHGQQQAAAVANELSGISMGAVASSHLQRALQTAHHIDTTATTTTSSEQQRHYVDARLGEMRFGDFEGTVIHGPNAQPDHQERFRQMQLAMKQNVHLKWPGADAECTWDVAQRGQAAVDALLDRQHEPCLAVVAHGRFNKILLAKLLWNDPSRYVEIEQGNTCINVIDYNEQEETWKAVLLNYSKHAPNANAKKELRRQQEELQKLQEQQQQPMEQLNVTSTAH</sequence>
<dbReference type="OrthoDB" id="48066at2759"/>
<name>A0A9N8DVZ1_9STRA</name>
<dbReference type="GO" id="GO:0005737">
    <property type="term" value="C:cytoplasm"/>
    <property type="evidence" value="ECO:0007669"/>
    <property type="project" value="TreeGrafter"/>
</dbReference>
<accession>A0A9N8DVZ1</accession>
<feature type="binding site" evidence="2">
    <location>
        <position position="125"/>
    </location>
    <ligand>
        <name>substrate</name>
    </ligand>
</feature>
<dbReference type="GO" id="GO:0016791">
    <property type="term" value="F:phosphatase activity"/>
    <property type="evidence" value="ECO:0007669"/>
    <property type="project" value="TreeGrafter"/>
</dbReference>
<feature type="compositionally biased region" description="Polar residues" evidence="3">
    <location>
        <begin position="309"/>
        <end position="320"/>
    </location>
</feature>
<dbReference type="InterPro" id="IPR029033">
    <property type="entry name" value="His_PPase_superfam"/>
</dbReference>
<evidence type="ECO:0000256" key="2">
    <source>
        <dbReference type="PIRSR" id="PIRSR613078-2"/>
    </source>
</evidence>
<dbReference type="InterPro" id="IPR050275">
    <property type="entry name" value="PGM_Phosphatase"/>
</dbReference>
<protein>
    <submittedName>
        <fullName evidence="4">Probable phosphoglycerate mutase GpmB</fullName>
    </submittedName>
</protein>
<proteinExistence type="predicted"/>
<dbReference type="EMBL" id="CAICTM010000321">
    <property type="protein sequence ID" value="CAB9507841.1"/>
    <property type="molecule type" value="Genomic_DNA"/>
</dbReference>
<dbReference type="InterPro" id="IPR013078">
    <property type="entry name" value="His_Pase_superF_clade-1"/>
</dbReference>
<comment type="caution">
    <text evidence="4">The sequence shown here is derived from an EMBL/GenBank/DDBJ whole genome shotgun (WGS) entry which is preliminary data.</text>
</comment>
<evidence type="ECO:0000256" key="3">
    <source>
        <dbReference type="SAM" id="MobiDB-lite"/>
    </source>
</evidence>
<reference evidence="4" key="1">
    <citation type="submission" date="2020-06" db="EMBL/GenBank/DDBJ databases">
        <authorList>
            <consortium name="Plant Systems Biology data submission"/>
        </authorList>
    </citation>
    <scope>NUCLEOTIDE SEQUENCE</scope>
    <source>
        <strain evidence="4">D6</strain>
    </source>
</reference>
<dbReference type="PANTHER" id="PTHR48100">
    <property type="entry name" value="BROAD-SPECIFICITY PHOSPHATASE YOR283W-RELATED"/>
    <property type="match status" value="1"/>
</dbReference>
<evidence type="ECO:0000313" key="4">
    <source>
        <dbReference type="EMBL" id="CAB9507841.1"/>
    </source>
</evidence>
<dbReference type="AlphaFoldDB" id="A0A9N8DVZ1"/>
<feature type="binding site" evidence="2">
    <location>
        <begin position="74"/>
        <end position="81"/>
    </location>
    <ligand>
        <name>substrate</name>
    </ligand>
</feature>
<evidence type="ECO:0000256" key="1">
    <source>
        <dbReference type="PIRSR" id="PIRSR613078-1"/>
    </source>
</evidence>
<feature type="active site" description="Tele-phosphohistidine intermediate" evidence="1">
    <location>
        <position position="75"/>
    </location>
</feature>
<evidence type="ECO:0000313" key="5">
    <source>
        <dbReference type="Proteomes" id="UP001153069"/>
    </source>
</evidence>
<dbReference type="InterPro" id="IPR001345">
    <property type="entry name" value="PG/BPGM_mutase_AS"/>
</dbReference>
<dbReference type="SUPFAM" id="SSF53254">
    <property type="entry name" value="Phosphoglycerate mutase-like"/>
    <property type="match status" value="1"/>
</dbReference>
<gene>
    <name evidence="4" type="ORF">SEMRO_322_G117100.1</name>
</gene>
<dbReference type="CDD" id="cd07067">
    <property type="entry name" value="HP_PGM_like"/>
    <property type="match status" value="1"/>
</dbReference>
<feature type="active site" description="Proton donor/acceptor" evidence="1">
    <location>
        <position position="156"/>
    </location>
</feature>
<feature type="region of interest" description="Disordered" evidence="3">
    <location>
        <begin position="293"/>
        <end position="320"/>
    </location>
</feature>